<organism evidence="2 3">
    <name type="scientific">Candidatus Cohnella colombiensis</name>
    <dbReference type="NCBI Taxonomy" id="3121368"/>
    <lineage>
        <taxon>Bacteria</taxon>
        <taxon>Bacillati</taxon>
        <taxon>Bacillota</taxon>
        <taxon>Bacilli</taxon>
        <taxon>Bacillales</taxon>
        <taxon>Paenibacillaceae</taxon>
        <taxon>Cohnella</taxon>
    </lineage>
</organism>
<protein>
    <submittedName>
        <fullName evidence="2">Sugar phosphate isomerase/epimerase</fullName>
    </submittedName>
</protein>
<evidence type="ECO:0000259" key="1">
    <source>
        <dbReference type="Pfam" id="PF01261"/>
    </source>
</evidence>
<keyword evidence="3" id="KW-1185">Reference proteome</keyword>
<dbReference type="Pfam" id="PF01261">
    <property type="entry name" value="AP_endonuc_2"/>
    <property type="match status" value="1"/>
</dbReference>
<evidence type="ECO:0000313" key="2">
    <source>
        <dbReference type="EMBL" id="WEK55260.1"/>
    </source>
</evidence>
<dbReference type="EMBL" id="CP119317">
    <property type="protein sequence ID" value="WEK55260.1"/>
    <property type="molecule type" value="Genomic_DNA"/>
</dbReference>
<dbReference type="AlphaFoldDB" id="A0AA95EXE9"/>
<dbReference type="GO" id="GO:0016853">
    <property type="term" value="F:isomerase activity"/>
    <property type="evidence" value="ECO:0007669"/>
    <property type="project" value="UniProtKB-KW"/>
</dbReference>
<name>A0AA95EXE9_9BACL</name>
<dbReference type="Proteomes" id="UP001178662">
    <property type="component" value="Chromosome"/>
</dbReference>
<dbReference type="InterPro" id="IPR036237">
    <property type="entry name" value="Xyl_isomerase-like_sf"/>
</dbReference>
<gene>
    <name evidence="2" type="ORF">P0Y55_04135</name>
</gene>
<accession>A0AA95EXE9</accession>
<reference evidence="2" key="1">
    <citation type="submission" date="2023-03" db="EMBL/GenBank/DDBJ databases">
        <title>Andean soil-derived lignocellulolytic bacterial consortium as a source of novel taxa and putative plastic-active enzymes.</title>
        <authorList>
            <person name="Diaz-Garcia L."/>
            <person name="Chuvochina M."/>
            <person name="Feuerriegel G."/>
            <person name="Bunk B."/>
            <person name="Sproer C."/>
            <person name="Streit W.R."/>
            <person name="Rodriguez L.M."/>
            <person name="Overmann J."/>
            <person name="Jimenez D.J."/>
        </authorList>
    </citation>
    <scope>NUCLEOTIDE SEQUENCE</scope>
    <source>
        <strain evidence="2">MAG 2441</strain>
    </source>
</reference>
<dbReference type="InterPro" id="IPR050312">
    <property type="entry name" value="IolE/XylAMocC-like"/>
</dbReference>
<dbReference type="PANTHER" id="PTHR12110:SF53">
    <property type="entry name" value="BLR5974 PROTEIN"/>
    <property type="match status" value="1"/>
</dbReference>
<dbReference type="Gene3D" id="3.20.20.150">
    <property type="entry name" value="Divalent-metal-dependent TIM barrel enzymes"/>
    <property type="match status" value="1"/>
</dbReference>
<feature type="domain" description="Xylose isomerase-like TIM barrel" evidence="1">
    <location>
        <begin position="25"/>
        <end position="265"/>
    </location>
</feature>
<sequence>MKLGISTYCFWQEMSKGQLDILDAVELIARMGGEHVEVVPMGYDFTKTPELLPVFKRRASDAGIDISNYAIGANFSGLDDEAYLLEIERVKREVDIAAQLGVTLMRHDVAYSNDISIRQFLMELPRLAEACRAIADYAAPLGITTSVENHGFYVQASDRVQALVNEVNRDNFKTTLDIGNFVCVDEEPIVAVAKNLPFASIVHVKDFYRRSFNPGEGWFQSAGGQYLRGAITGQGDIDIRTILKHLKQSGYNGYLSLEFEGMEPCVQATQISLDNVRNIWSEV</sequence>
<proteinExistence type="predicted"/>
<evidence type="ECO:0000313" key="3">
    <source>
        <dbReference type="Proteomes" id="UP001178662"/>
    </source>
</evidence>
<dbReference type="SUPFAM" id="SSF51658">
    <property type="entry name" value="Xylose isomerase-like"/>
    <property type="match status" value="1"/>
</dbReference>
<dbReference type="PANTHER" id="PTHR12110">
    <property type="entry name" value="HYDROXYPYRUVATE ISOMERASE"/>
    <property type="match status" value="1"/>
</dbReference>
<keyword evidence="2" id="KW-0413">Isomerase</keyword>
<dbReference type="InterPro" id="IPR013022">
    <property type="entry name" value="Xyl_isomerase-like_TIM-brl"/>
</dbReference>